<name>W9S8W6_9ROSA</name>
<protein>
    <recommendedName>
        <fullName evidence="2">non-specific serine/threonine protein kinase</fullName>
        <ecNumber evidence="2">2.7.11.1</ecNumber>
    </recommendedName>
</protein>
<evidence type="ECO:0000259" key="8">
    <source>
        <dbReference type="Pfam" id="PF13947"/>
    </source>
</evidence>
<evidence type="ECO:0000259" key="9">
    <source>
        <dbReference type="Pfam" id="PF14380"/>
    </source>
</evidence>
<evidence type="ECO:0000313" key="10">
    <source>
        <dbReference type="EMBL" id="EXC20506.1"/>
    </source>
</evidence>
<evidence type="ECO:0000256" key="6">
    <source>
        <dbReference type="ARBA" id="ARBA00048679"/>
    </source>
</evidence>
<evidence type="ECO:0000256" key="1">
    <source>
        <dbReference type="ARBA" id="ARBA00004167"/>
    </source>
</evidence>
<dbReference type="PANTHER" id="PTHR33138">
    <property type="entry name" value="OS01G0690200 PROTEIN"/>
    <property type="match status" value="1"/>
</dbReference>
<evidence type="ECO:0000256" key="5">
    <source>
        <dbReference type="ARBA" id="ARBA00047899"/>
    </source>
</evidence>
<reference evidence="11" key="1">
    <citation type="submission" date="2013-01" db="EMBL/GenBank/DDBJ databases">
        <title>Draft Genome Sequence of a Mulberry Tree, Morus notabilis C.K. Schneid.</title>
        <authorList>
            <person name="He N."/>
            <person name="Zhao S."/>
        </authorList>
    </citation>
    <scope>NUCLEOTIDE SEQUENCE</scope>
</reference>
<feature type="signal peptide" evidence="7">
    <location>
        <begin position="1"/>
        <end position="31"/>
    </location>
</feature>
<evidence type="ECO:0000256" key="2">
    <source>
        <dbReference type="ARBA" id="ARBA00012513"/>
    </source>
</evidence>
<dbReference type="Proteomes" id="UP000030645">
    <property type="component" value="Unassembled WGS sequence"/>
</dbReference>
<dbReference type="EC" id="2.7.11.1" evidence="2"/>
<evidence type="ECO:0000313" key="11">
    <source>
        <dbReference type="Proteomes" id="UP000030645"/>
    </source>
</evidence>
<evidence type="ECO:0000256" key="3">
    <source>
        <dbReference type="ARBA" id="ARBA00022729"/>
    </source>
</evidence>
<gene>
    <name evidence="10" type="ORF">L484_027059</name>
</gene>
<comment type="subcellular location">
    <subcellularLocation>
        <location evidence="1">Membrane</location>
        <topology evidence="1">Single-pass membrane protein</topology>
    </subcellularLocation>
</comment>
<feature type="domain" description="Wall-associated receptor kinase galacturonan-binding" evidence="8">
    <location>
        <begin position="38"/>
        <end position="101"/>
    </location>
</feature>
<comment type="catalytic activity">
    <reaction evidence="5">
        <text>L-threonyl-[protein] + ATP = O-phospho-L-threonyl-[protein] + ADP + H(+)</text>
        <dbReference type="Rhea" id="RHEA:46608"/>
        <dbReference type="Rhea" id="RHEA-COMP:11060"/>
        <dbReference type="Rhea" id="RHEA-COMP:11605"/>
        <dbReference type="ChEBI" id="CHEBI:15378"/>
        <dbReference type="ChEBI" id="CHEBI:30013"/>
        <dbReference type="ChEBI" id="CHEBI:30616"/>
        <dbReference type="ChEBI" id="CHEBI:61977"/>
        <dbReference type="ChEBI" id="CHEBI:456216"/>
        <dbReference type="EC" id="2.7.11.1"/>
    </reaction>
</comment>
<dbReference type="AlphaFoldDB" id="W9S8W6"/>
<proteinExistence type="predicted"/>
<dbReference type="InterPro" id="IPR025287">
    <property type="entry name" value="WAK_GUB"/>
</dbReference>
<keyword evidence="3 7" id="KW-0732">Signal</keyword>
<dbReference type="Pfam" id="PF13947">
    <property type="entry name" value="GUB_WAK_bind"/>
    <property type="match status" value="1"/>
</dbReference>
<feature type="chain" id="PRO_5004929266" description="non-specific serine/threonine protein kinase" evidence="7">
    <location>
        <begin position="32"/>
        <end position="351"/>
    </location>
</feature>
<dbReference type="EMBL" id="KE345919">
    <property type="protein sequence ID" value="EXC20506.1"/>
    <property type="molecule type" value="Genomic_DNA"/>
</dbReference>
<dbReference type="GO" id="GO:0030247">
    <property type="term" value="F:polysaccharide binding"/>
    <property type="evidence" value="ECO:0007669"/>
    <property type="project" value="InterPro"/>
</dbReference>
<dbReference type="GO" id="GO:0016020">
    <property type="term" value="C:membrane"/>
    <property type="evidence" value="ECO:0007669"/>
    <property type="project" value="UniProtKB-SubCell"/>
</dbReference>
<keyword evidence="4" id="KW-0325">Glycoprotein</keyword>
<dbReference type="STRING" id="981085.W9S8W6"/>
<sequence>MNQKLSVMSSHLLVLFCFALLIFDKIPLSASFDWYTTCSNKYRCGAIEADFPFVGDGRPEGCGHPGLKLNCEKNNATIYIKGVKYQVLEVDQNAQIFKIARTDYMNGICVPQYGNTSLDPELFEYAPASGDITLLYGCSPEKNSYIGGFNCSASGKGFILPGNSTSGGAELVCRSRVIARVPDPVRNYGELGNVSVISKALAEGFPVKYKVDFEACGECKNSNGVCGYDGILNQTTCYCQNELSLDLRTCPPTPGSGDDGGDLEVPDAKTGLLDGDIEHEEVGLSCDDLMDIDGLDTIGECTANSRSRLIELCTELQSLKKDGIFADKYVFKKKTIVDKLTAIGEPISNSD</sequence>
<accession>W9S8W6</accession>
<keyword evidence="11" id="KW-1185">Reference proteome</keyword>
<dbReference type="PANTHER" id="PTHR33138:SF11">
    <property type="entry name" value="KINASE-LIKE PROTEIN"/>
    <property type="match status" value="1"/>
</dbReference>
<evidence type="ECO:0000256" key="4">
    <source>
        <dbReference type="ARBA" id="ARBA00023180"/>
    </source>
</evidence>
<dbReference type="InterPro" id="IPR032872">
    <property type="entry name" value="WAK_assoc_C"/>
</dbReference>
<feature type="domain" description="Wall-associated receptor kinase C-terminal" evidence="9">
    <location>
        <begin position="172"/>
        <end position="241"/>
    </location>
</feature>
<comment type="catalytic activity">
    <reaction evidence="6">
        <text>L-seryl-[protein] + ATP = O-phospho-L-seryl-[protein] + ADP + H(+)</text>
        <dbReference type="Rhea" id="RHEA:17989"/>
        <dbReference type="Rhea" id="RHEA-COMP:9863"/>
        <dbReference type="Rhea" id="RHEA-COMP:11604"/>
        <dbReference type="ChEBI" id="CHEBI:15378"/>
        <dbReference type="ChEBI" id="CHEBI:29999"/>
        <dbReference type="ChEBI" id="CHEBI:30616"/>
        <dbReference type="ChEBI" id="CHEBI:83421"/>
        <dbReference type="ChEBI" id="CHEBI:456216"/>
        <dbReference type="EC" id="2.7.11.1"/>
    </reaction>
</comment>
<dbReference type="Pfam" id="PF14380">
    <property type="entry name" value="WAK_assoc"/>
    <property type="match status" value="1"/>
</dbReference>
<dbReference type="eggNOG" id="KOG1187">
    <property type="taxonomic scope" value="Eukaryota"/>
</dbReference>
<evidence type="ECO:0000256" key="7">
    <source>
        <dbReference type="SAM" id="SignalP"/>
    </source>
</evidence>
<organism evidence="10 11">
    <name type="scientific">Morus notabilis</name>
    <dbReference type="NCBI Taxonomy" id="981085"/>
    <lineage>
        <taxon>Eukaryota</taxon>
        <taxon>Viridiplantae</taxon>
        <taxon>Streptophyta</taxon>
        <taxon>Embryophyta</taxon>
        <taxon>Tracheophyta</taxon>
        <taxon>Spermatophyta</taxon>
        <taxon>Magnoliopsida</taxon>
        <taxon>eudicotyledons</taxon>
        <taxon>Gunneridae</taxon>
        <taxon>Pentapetalae</taxon>
        <taxon>rosids</taxon>
        <taxon>fabids</taxon>
        <taxon>Rosales</taxon>
        <taxon>Moraceae</taxon>
        <taxon>Moreae</taxon>
        <taxon>Morus</taxon>
    </lineage>
</organism>
<dbReference type="GO" id="GO:0004674">
    <property type="term" value="F:protein serine/threonine kinase activity"/>
    <property type="evidence" value="ECO:0007669"/>
    <property type="project" value="UniProtKB-EC"/>
</dbReference>